<keyword evidence="1" id="KW-1133">Transmembrane helix</keyword>
<name>A0AAW4U2M6_9FIRM</name>
<dbReference type="Proteomes" id="UP001198190">
    <property type="component" value="Unassembled WGS sequence"/>
</dbReference>
<dbReference type="EMBL" id="JAJCGD010000003">
    <property type="protein sequence ID" value="MCB6827502.1"/>
    <property type="molecule type" value="Genomic_DNA"/>
</dbReference>
<feature type="transmembrane region" description="Helical" evidence="1">
    <location>
        <begin position="6"/>
        <end position="23"/>
    </location>
</feature>
<gene>
    <name evidence="2" type="ORF">LIY65_02255</name>
</gene>
<evidence type="ECO:0000313" key="3">
    <source>
        <dbReference type="Proteomes" id="UP001198190"/>
    </source>
</evidence>
<sequence length="97" mass="10837">MTFLVETLIMVLGVIAGFSLLKVKEHRRIAVVNLNNKVQLIAVALIIFIMGINLGSMEDFAHKMLTMGLQSLVFAIIPTLFSVIIVYIFSKLFIVKN</sequence>
<reference evidence="2" key="1">
    <citation type="submission" date="2021-10" db="EMBL/GenBank/DDBJ databases">
        <title>Collection of gut derived symbiotic bacterial strains cultured from healthy donors.</title>
        <authorList>
            <person name="Lin H."/>
            <person name="Littmann E."/>
            <person name="Claire K."/>
            <person name="Pamer E."/>
        </authorList>
    </citation>
    <scope>NUCLEOTIDE SEQUENCE</scope>
    <source>
        <strain evidence="2">MSK.7.16</strain>
    </source>
</reference>
<protein>
    <recommendedName>
        <fullName evidence="4">DUF340 domain-containing protein</fullName>
    </recommendedName>
</protein>
<evidence type="ECO:0008006" key="4">
    <source>
        <dbReference type="Google" id="ProtNLM"/>
    </source>
</evidence>
<feature type="transmembrane region" description="Helical" evidence="1">
    <location>
        <begin position="35"/>
        <end position="55"/>
    </location>
</feature>
<evidence type="ECO:0000313" key="2">
    <source>
        <dbReference type="EMBL" id="MCB6827502.1"/>
    </source>
</evidence>
<keyword evidence="1" id="KW-0812">Transmembrane</keyword>
<evidence type="ECO:0000256" key="1">
    <source>
        <dbReference type="SAM" id="Phobius"/>
    </source>
</evidence>
<comment type="caution">
    <text evidence="2">The sequence shown here is derived from an EMBL/GenBank/DDBJ whole genome shotgun (WGS) entry which is preliminary data.</text>
</comment>
<dbReference type="AlphaFoldDB" id="A0AAW4U2M6"/>
<dbReference type="RefSeq" id="WP_227152641.1">
    <property type="nucleotide sequence ID" value="NZ_CAUBNG010000014.1"/>
</dbReference>
<feature type="transmembrane region" description="Helical" evidence="1">
    <location>
        <begin position="67"/>
        <end position="89"/>
    </location>
</feature>
<accession>A0AAW4U2M6</accession>
<proteinExistence type="predicted"/>
<organism evidence="2 3">
    <name type="scientific">Megamonas funiformis</name>
    <dbReference type="NCBI Taxonomy" id="437897"/>
    <lineage>
        <taxon>Bacteria</taxon>
        <taxon>Bacillati</taxon>
        <taxon>Bacillota</taxon>
        <taxon>Negativicutes</taxon>
        <taxon>Selenomonadales</taxon>
        <taxon>Selenomonadaceae</taxon>
        <taxon>Megamonas</taxon>
    </lineage>
</organism>
<keyword evidence="1" id="KW-0472">Membrane</keyword>